<proteinExistence type="predicted"/>
<evidence type="ECO:0000256" key="1">
    <source>
        <dbReference type="ARBA" id="ARBA00022679"/>
    </source>
</evidence>
<dbReference type="Pfam" id="PF03861">
    <property type="entry name" value="ANTAR"/>
    <property type="match status" value="1"/>
</dbReference>
<dbReference type="Gene3D" id="1.10.10.10">
    <property type="entry name" value="Winged helix-like DNA-binding domain superfamily/Winged helix DNA-binding domain"/>
    <property type="match status" value="1"/>
</dbReference>
<evidence type="ECO:0000256" key="3">
    <source>
        <dbReference type="ARBA" id="ARBA00023015"/>
    </source>
</evidence>
<dbReference type="InterPro" id="IPR005561">
    <property type="entry name" value="ANTAR"/>
</dbReference>
<dbReference type="PROSITE" id="PS50921">
    <property type="entry name" value="ANTAR"/>
    <property type="match status" value="1"/>
</dbReference>
<keyword evidence="1" id="KW-0808">Transferase</keyword>
<dbReference type="InterPro" id="IPR003018">
    <property type="entry name" value="GAF"/>
</dbReference>
<dbReference type="PIRSF" id="PIRSF036625">
    <property type="entry name" value="GAF_ANTAR"/>
    <property type="match status" value="1"/>
</dbReference>
<dbReference type="SUPFAM" id="SSF52172">
    <property type="entry name" value="CheY-like"/>
    <property type="match status" value="1"/>
</dbReference>
<dbReference type="SMART" id="SM00065">
    <property type="entry name" value="GAF"/>
    <property type="match status" value="1"/>
</dbReference>
<dbReference type="InterPro" id="IPR011006">
    <property type="entry name" value="CheY-like_superfamily"/>
</dbReference>
<dbReference type="SUPFAM" id="SSF55781">
    <property type="entry name" value="GAF domain-like"/>
    <property type="match status" value="1"/>
</dbReference>
<protein>
    <submittedName>
        <fullName evidence="6">GAF and ANTAR domain-containing protein</fullName>
    </submittedName>
</protein>
<dbReference type="Proteomes" id="UP001500575">
    <property type="component" value="Unassembled WGS sequence"/>
</dbReference>
<sequence length="234" mass="25566">MISTDQLADVFVDVADTLVDDFDIVDFLHRLTDHAAAVSGAEAVGLLLADSRGQLRFMAASNETGKVLELFQLQNDEGPCMDCFATQQPVVNTDLATAGDRWPRFAPAARSAGFQSVHAFPMRLRDQTIGALNIFGKSDSFFQDDEVRIVQALADIATIGLLQERALAHAEALTEQLEGALNSRIIIEQAKGALAQLERTTPTDAFDMMRKRARADRRRLVDVAHEVISGVQPS</sequence>
<name>A0ABN2Y426_9ACTN</name>
<evidence type="ECO:0000313" key="7">
    <source>
        <dbReference type="Proteomes" id="UP001500575"/>
    </source>
</evidence>
<organism evidence="6 7">
    <name type="scientific">Nocardioides bigeumensis</name>
    <dbReference type="NCBI Taxonomy" id="433657"/>
    <lineage>
        <taxon>Bacteria</taxon>
        <taxon>Bacillati</taxon>
        <taxon>Actinomycetota</taxon>
        <taxon>Actinomycetes</taxon>
        <taxon>Propionibacteriales</taxon>
        <taxon>Nocardioidaceae</taxon>
        <taxon>Nocardioides</taxon>
    </lineage>
</organism>
<dbReference type="SMART" id="SM01012">
    <property type="entry name" value="ANTAR"/>
    <property type="match status" value="1"/>
</dbReference>
<accession>A0ABN2Y426</accession>
<gene>
    <name evidence="6" type="ORF">GCM10009843_15660</name>
</gene>
<comment type="caution">
    <text evidence="6">The sequence shown here is derived from an EMBL/GenBank/DDBJ whole genome shotgun (WGS) entry which is preliminary data.</text>
</comment>
<dbReference type="InterPro" id="IPR036388">
    <property type="entry name" value="WH-like_DNA-bd_sf"/>
</dbReference>
<dbReference type="InterPro" id="IPR012074">
    <property type="entry name" value="GAF_ANTAR"/>
</dbReference>
<dbReference type="RefSeq" id="WP_344303123.1">
    <property type="nucleotide sequence ID" value="NZ_BAAAQQ010000007.1"/>
</dbReference>
<reference evidence="6 7" key="1">
    <citation type="journal article" date="2019" name="Int. J. Syst. Evol. Microbiol.">
        <title>The Global Catalogue of Microorganisms (GCM) 10K type strain sequencing project: providing services to taxonomists for standard genome sequencing and annotation.</title>
        <authorList>
            <consortium name="The Broad Institute Genomics Platform"/>
            <consortium name="The Broad Institute Genome Sequencing Center for Infectious Disease"/>
            <person name="Wu L."/>
            <person name="Ma J."/>
        </authorList>
    </citation>
    <scope>NUCLEOTIDE SEQUENCE [LARGE SCALE GENOMIC DNA]</scope>
    <source>
        <strain evidence="6 7">JCM 16021</strain>
    </source>
</reference>
<dbReference type="Pfam" id="PF13185">
    <property type="entry name" value="GAF_2"/>
    <property type="match status" value="1"/>
</dbReference>
<feature type="domain" description="ANTAR" evidence="5">
    <location>
        <begin position="167"/>
        <end position="228"/>
    </location>
</feature>
<evidence type="ECO:0000256" key="2">
    <source>
        <dbReference type="ARBA" id="ARBA00022777"/>
    </source>
</evidence>
<evidence type="ECO:0000313" key="6">
    <source>
        <dbReference type="EMBL" id="GAA2121435.1"/>
    </source>
</evidence>
<dbReference type="EMBL" id="BAAAQQ010000007">
    <property type="protein sequence ID" value="GAA2121435.1"/>
    <property type="molecule type" value="Genomic_DNA"/>
</dbReference>
<keyword evidence="4" id="KW-0804">Transcription</keyword>
<keyword evidence="2" id="KW-0418">Kinase</keyword>
<dbReference type="InterPro" id="IPR029016">
    <property type="entry name" value="GAF-like_dom_sf"/>
</dbReference>
<evidence type="ECO:0000259" key="5">
    <source>
        <dbReference type="PROSITE" id="PS50921"/>
    </source>
</evidence>
<keyword evidence="7" id="KW-1185">Reference proteome</keyword>
<dbReference type="Gene3D" id="3.30.450.40">
    <property type="match status" value="1"/>
</dbReference>
<keyword evidence="3" id="KW-0805">Transcription regulation</keyword>
<evidence type="ECO:0000256" key="4">
    <source>
        <dbReference type="ARBA" id="ARBA00023163"/>
    </source>
</evidence>